<dbReference type="InterPro" id="IPR008927">
    <property type="entry name" value="6-PGluconate_DH-like_C_sf"/>
</dbReference>
<dbReference type="InterPro" id="IPR013131">
    <property type="entry name" value="Mannitol_DH_N"/>
</dbReference>
<evidence type="ECO:0000256" key="1">
    <source>
        <dbReference type="ARBA" id="ARBA00023002"/>
    </source>
</evidence>
<evidence type="ECO:0000313" key="5">
    <source>
        <dbReference type="EMBL" id="MDA0139549.1"/>
    </source>
</evidence>
<keyword evidence="1" id="KW-0560">Oxidoreductase</keyword>
<evidence type="ECO:0000259" key="4">
    <source>
        <dbReference type="Pfam" id="PF08125"/>
    </source>
</evidence>
<gene>
    <name evidence="5" type="ORF">OJ962_18765</name>
</gene>
<dbReference type="Pfam" id="PF01232">
    <property type="entry name" value="Mannitol_dh"/>
    <property type="match status" value="1"/>
</dbReference>
<dbReference type="InterPro" id="IPR013118">
    <property type="entry name" value="Mannitol_DH_C"/>
</dbReference>
<evidence type="ECO:0000313" key="6">
    <source>
        <dbReference type="Proteomes" id="UP001147700"/>
    </source>
</evidence>
<accession>A0ABT4RLV5</accession>
<dbReference type="PRINTS" id="PR00084">
    <property type="entry name" value="MTLDHDRGNASE"/>
</dbReference>
<dbReference type="SUPFAM" id="SSF48179">
    <property type="entry name" value="6-phosphogluconate dehydrogenase C-terminal domain-like"/>
    <property type="match status" value="1"/>
</dbReference>
<dbReference type="Gene3D" id="3.40.50.720">
    <property type="entry name" value="NAD(P)-binding Rossmann-like Domain"/>
    <property type="match status" value="1"/>
</dbReference>
<keyword evidence="6" id="KW-1185">Reference proteome</keyword>
<dbReference type="InterPro" id="IPR013328">
    <property type="entry name" value="6PGD_dom2"/>
</dbReference>
<dbReference type="Proteomes" id="UP001147700">
    <property type="component" value="Unassembled WGS sequence"/>
</dbReference>
<comment type="catalytic activity">
    <reaction evidence="2">
        <text>D-mannitol 1-phosphate + NAD(+) = beta-D-fructose 6-phosphate + NADH + H(+)</text>
        <dbReference type="Rhea" id="RHEA:19661"/>
        <dbReference type="ChEBI" id="CHEBI:15378"/>
        <dbReference type="ChEBI" id="CHEBI:57540"/>
        <dbReference type="ChEBI" id="CHEBI:57634"/>
        <dbReference type="ChEBI" id="CHEBI:57945"/>
        <dbReference type="ChEBI" id="CHEBI:61381"/>
        <dbReference type="EC" id="1.1.1.17"/>
    </reaction>
</comment>
<organism evidence="5 6">
    <name type="scientific">Solirubrobacter deserti</name>
    <dbReference type="NCBI Taxonomy" id="2282478"/>
    <lineage>
        <taxon>Bacteria</taxon>
        <taxon>Bacillati</taxon>
        <taxon>Actinomycetota</taxon>
        <taxon>Thermoleophilia</taxon>
        <taxon>Solirubrobacterales</taxon>
        <taxon>Solirubrobacteraceae</taxon>
        <taxon>Solirubrobacter</taxon>
    </lineage>
</organism>
<dbReference type="PANTHER" id="PTHR43362">
    <property type="entry name" value="MANNITOL DEHYDROGENASE DSF1-RELATED"/>
    <property type="match status" value="1"/>
</dbReference>
<comment type="caution">
    <text evidence="5">The sequence shown here is derived from an EMBL/GenBank/DDBJ whole genome shotgun (WGS) entry which is preliminary data.</text>
</comment>
<dbReference type="InterPro" id="IPR000669">
    <property type="entry name" value="Mannitol_DH"/>
</dbReference>
<reference evidence="5" key="1">
    <citation type="submission" date="2022-10" db="EMBL/GenBank/DDBJ databases">
        <title>The WGS of Solirubrobacter sp. CPCC 204708.</title>
        <authorList>
            <person name="Jiang Z."/>
        </authorList>
    </citation>
    <scope>NUCLEOTIDE SEQUENCE</scope>
    <source>
        <strain evidence="5">CPCC 204708</strain>
    </source>
</reference>
<dbReference type="Gene3D" id="1.10.1040.10">
    <property type="entry name" value="N-(1-d-carboxylethyl)-l-norvaline Dehydrogenase, domain 2"/>
    <property type="match status" value="1"/>
</dbReference>
<dbReference type="SUPFAM" id="SSF51735">
    <property type="entry name" value="NAD(P)-binding Rossmann-fold domains"/>
    <property type="match status" value="1"/>
</dbReference>
<evidence type="ECO:0000259" key="3">
    <source>
        <dbReference type="Pfam" id="PF01232"/>
    </source>
</evidence>
<feature type="domain" description="Mannitol dehydrogenase N-terminal" evidence="3">
    <location>
        <begin position="14"/>
        <end position="210"/>
    </location>
</feature>
<dbReference type="PANTHER" id="PTHR43362:SF1">
    <property type="entry name" value="MANNITOL DEHYDROGENASE 2-RELATED"/>
    <property type="match status" value="1"/>
</dbReference>
<evidence type="ECO:0000256" key="2">
    <source>
        <dbReference type="ARBA" id="ARBA00048615"/>
    </source>
</evidence>
<feature type="domain" description="Mannitol dehydrogenase C-terminal" evidence="4">
    <location>
        <begin position="219"/>
        <end position="315"/>
    </location>
</feature>
<dbReference type="InterPro" id="IPR036291">
    <property type="entry name" value="NAD(P)-bd_dom_sf"/>
</dbReference>
<name>A0ABT4RLV5_9ACTN</name>
<dbReference type="RefSeq" id="WP_202952014.1">
    <property type="nucleotide sequence ID" value="NZ_JAPCID010000027.1"/>
</dbReference>
<sequence length="370" mass="40679">MRRLERSRRPRHPRIVHLGLGAFARAHLAEYTEDAGGWGIVGVAPRRRDVVEALDPQGGAYTLIERAERDALRVIECVCDVLHAPSEHDWVLSAIADADIVTLTVTEKAYTDDSPVIALLREALALRETPLTVLSLDNLPRNGEVLERLVGGGGHRFPCSMVDRVVPSTTPEDLAVVARELGAEDRGAVVAEPFRQWVIEDFDGPRPDWDALFVESSAPHEALKLRLLNGTHSLLAYAGLALGHVTVADAWADEDLRAVADRLATDDLIPTLPEVPGLDVDDYRATLDARWSNPRIGHRLEQIALDGQQKLPARFGGLRGRWVALAIAAWLEHEPGGDVSMFEPDAVERVGEWRQRIAADGLRAALRSEL</sequence>
<dbReference type="InterPro" id="IPR050988">
    <property type="entry name" value="Mannitol_DH/Oxidoreductase"/>
</dbReference>
<protein>
    <submittedName>
        <fullName evidence="5">Mannitol dehydrogenase family protein</fullName>
    </submittedName>
</protein>
<proteinExistence type="predicted"/>
<dbReference type="Pfam" id="PF08125">
    <property type="entry name" value="Mannitol_dh_C"/>
    <property type="match status" value="1"/>
</dbReference>
<dbReference type="EMBL" id="JAPCID010000027">
    <property type="protein sequence ID" value="MDA0139549.1"/>
    <property type="molecule type" value="Genomic_DNA"/>
</dbReference>